<sequence>CNIYRYIFICQISDAHPINISRKGDSKVVWYVAGGIGVLVLLLILACIFFLLRHCGRTTPSDNMELQQGQIRAPDINRNAVRPTSQHQYSDPDEVIPPASHQGNITGSNIEAIYEDGDVLPTPVYPGNITYSNIGTSYEEPIVLPTPVYPGDSANNYLILQ</sequence>
<evidence type="ECO:0000313" key="3">
    <source>
        <dbReference type="EMBL" id="CAL4124126.1"/>
    </source>
</evidence>
<keyword evidence="2" id="KW-0472">Membrane</keyword>
<organism evidence="3 4">
    <name type="scientific">Meganyctiphanes norvegica</name>
    <name type="common">Northern krill</name>
    <name type="synonym">Thysanopoda norvegica</name>
    <dbReference type="NCBI Taxonomy" id="48144"/>
    <lineage>
        <taxon>Eukaryota</taxon>
        <taxon>Metazoa</taxon>
        <taxon>Ecdysozoa</taxon>
        <taxon>Arthropoda</taxon>
        <taxon>Crustacea</taxon>
        <taxon>Multicrustacea</taxon>
        <taxon>Malacostraca</taxon>
        <taxon>Eumalacostraca</taxon>
        <taxon>Eucarida</taxon>
        <taxon>Euphausiacea</taxon>
        <taxon>Euphausiidae</taxon>
        <taxon>Meganyctiphanes</taxon>
    </lineage>
</organism>
<keyword evidence="2" id="KW-0812">Transmembrane</keyword>
<protein>
    <submittedName>
        <fullName evidence="3">Uncharacterized protein</fullName>
    </submittedName>
</protein>
<feature type="region of interest" description="Disordered" evidence="1">
    <location>
        <begin position="78"/>
        <end position="101"/>
    </location>
</feature>
<feature type="non-terminal residue" evidence="3">
    <location>
        <position position="1"/>
    </location>
</feature>
<reference evidence="3 4" key="1">
    <citation type="submission" date="2024-05" db="EMBL/GenBank/DDBJ databases">
        <authorList>
            <person name="Wallberg A."/>
        </authorList>
    </citation>
    <scope>NUCLEOTIDE SEQUENCE [LARGE SCALE GENOMIC DNA]</scope>
</reference>
<gene>
    <name evidence="3" type="ORF">MNOR_LOCUS24262</name>
</gene>
<feature type="transmembrane region" description="Helical" evidence="2">
    <location>
        <begin position="28"/>
        <end position="52"/>
    </location>
</feature>
<keyword evidence="2" id="KW-1133">Transmembrane helix</keyword>
<dbReference type="Proteomes" id="UP001497623">
    <property type="component" value="Unassembled WGS sequence"/>
</dbReference>
<evidence type="ECO:0000256" key="2">
    <source>
        <dbReference type="SAM" id="Phobius"/>
    </source>
</evidence>
<dbReference type="AlphaFoldDB" id="A0AAV2RFU1"/>
<name>A0AAV2RFU1_MEGNR</name>
<keyword evidence="4" id="KW-1185">Reference proteome</keyword>
<proteinExistence type="predicted"/>
<evidence type="ECO:0000313" key="4">
    <source>
        <dbReference type="Proteomes" id="UP001497623"/>
    </source>
</evidence>
<accession>A0AAV2RFU1</accession>
<dbReference type="EMBL" id="CAXKWB010022113">
    <property type="protein sequence ID" value="CAL4124126.1"/>
    <property type="molecule type" value="Genomic_DNA"/>
</dbReference>
<comment type="caution">
    <text evidence="3">The sequence shown here is derived from an EMBL/GenBank/DDBJ whole genome shotgun (WGS) entry which is preliminary data.</text>
</comment>
<evidence type="ECO:0000256" key="1">
    <source>
        <dbReference type="SAM" id="MobiDB-lite"/>
    </source>
</evidence>